<keyword evidence="3" id="KW-1185">Reference proteome</keyword>
<dbReference type="OrthoDB" id="5985905at2759"/>
<dbReference type="AlphaFoldDB" id="A0A7D9JBU9"/>
<dbReference type="SUPFAM" id="SSF53098">
    <property type="entry name" value="Ribonuclease H-like"/>
    <property type="match status" value="1"/>
</dbReference>
<dbReference type="InterPro" id="IPR043128">
    <property type="entry name" value="Rev_trsase/Diguanyl_cyclase"/>
</dbReference>
<name>A0A7D9JBU9_PARCT</name>
<dbReference type="PROSITE" id="PS50994">
    <property type="entry name" value="INTEGRASE"/>
    <property type="match status" value="1"/>
</dbReference>
<dbReference type="InterPro" id="IPR040676">
    <property type="entry name" value="DUF5641"/>
</dbReference>
<dbReference type="CDD" id="cd01644">
    <property type="entry name" value="RT_pepA17"/>
    <property type="match status" value="1"/>
</dbReference>
<dbReference type="InterPro" id="IPR043502">
    <property type="entry name" value="DNA/RNA_pol_sf"/>
</dbReference>
<sequence>MTGKVIRSKLGPVACKTRVGWVLSGRIGSSTSDMHCFETHLLRASVEQSESDISLRQELDKFWNVESIGTKTDSVVDQFENDIIHDGTRYITKLPFKPDHEVLPDNFKVCEGRLKSLKNKLAVSNILQEYNQIFSEYEENGIIERVPSAEVARETGQVHYLPHRPVIRNDKQTTKIRAVFDASCKVSGPSLNECLYSGPNLIAKIFDILLRFRLNKIGVLADIKQAFLNVGIDVQHRDYLRFLWYDLQAEDEQVVIYRFLRVVFGITSSPFLLNGTIRRHLSNYLEKEREIAQRVKDDLYVDDLVSGCNKLEEGKALYDRSKAILSEAGFNLRKWVTNDKELAGYIASRENGDNNLLDKDNDMTYFEATSPNITGEHQVVLGVGWDTTSDELIFRFDDLISKCATVKHTKRNMLSISASIFDPLGFIAPVTAKIKTIFQLRCKDKLDWDEIIPEKIADVWTKFVEELKQLAEVRHSRVDVEVPTEVVNFSNTTEKGTPNNSRCSISAVIDCTRYSSLKKLVLVTGYVIRFIKNVRKRVKKQDDLVCEDVLTVSEYNAASHMWIKDEQLLMKEQDNYANLCASLRLFEDKDELLRLKGRFANTSLKHEEQHPVILRSKNDSYFTRLVILDAHEATLHHGVETTLAHIRRKFWIVKGRKSVKEVLRKCVTCTRYQGRPVRAPASPDLPHFRVDHLAHAFQFTGLDFAGPLFVKDGLGNNKSYILLLTCASSRAIHLELVSDMSVHGFLRGFKRFMARRGIPDLVINDNFKTFKSAEVKKFMTLQGIQQYFILPASPWWGGFYERLVRSVKGCLKKTLGKAFITFEELQTILCEIEVAINNRPLAYVSEDDLDEALTPFHLMHGRSMSTGKKVLTTDVVSVMSLEHCKKRLFHLRKLLKDLWSRFRSNYLNELRQMNIYRKEKGGKARMIELGDVVLIKDDDPTPRTQWRMGKVLNLVKGRDEKVRGAKLKVLSKTGKQTYVFRPIQRLIPFEIVETSRNDRRDDNSEGQLNETIVELPEIENSDENRKQRNDGRVRRKAAIEGQNMRRAREQYY</sequence>
<dbReference type="PANTHER" id="PTHR47331">
    <property type="entry name" value="PHD-TYPE DOMAIN-CONTAINING PROTEIN"/>
    <property type="match status" value="1"/>
</dbReference>
<dbReference type="GO" id="GO:0003676">
    <property type="term" value="F:nucleic acid binding"/>
    <property type="evidence" value="ECO:0007669"/>
    <property type="project" value="InterPro"/>
</dbReference>
<dbReference type="InterPro" id="IPR036397">
    <property type="entry name" value="RNaseH_sf"/>
</dbReference>
<dbReference type="Proteomes" id="UP001152795">
    <property type="component" value="Unassembled WGS sequence"/>
</dbReference>
<evidence type="ECO:0000313" key="2">
    <source>
        <dbReference type="EMBL" id="CAB4025860.1"/>
    </source>
</evidence>
<reference evidence="2" key="1">
    <citation type="submission" date="2020-04" db="EMBL/GenBank/DDBJ databases">
        <authorList>
            <person name="Alioto T."/>
            <person name="Alioto T."/>
            <person name="Gomez Garrido J."/>
        </authorList>
    </citation>
    <scope>NUCLEOTIDE SEQUENCE</scope>
    <source>
        <strain evidence="2">A484AB</strain>
    </source>
</reference>
<feature type="compositionally biased region" description="Basic and acidic residues" evidence="1">
    <location>
        <begin position="1022"/>
        <end position="1032"/>
    </location>
</feature>
<dbReference type="Pfam" id="PF05380">
    <property type="entry name" value="Peptidase_A17"/>
    <property type="match status" value="1"/>
</dbReference>
<gene>
    <name evidence="2" type="ORF">PACLA_8A084697</name>
</gene>
<accession>A0A7D9JBU9</accession>
<dbReference type="PANTHER" id="PTHR47331:SF1">
    <property type="entry name" value="GAG-LIKE PROTEIN"/>
    <property type="match status" value="1"/>
</dbReference>
<dbReference type="Gene3D" id="3.30.420.10">
    <property type="entry name" value="Ribonuclease H-like superfamily/Ribonuclease H"/>
    <property type="match status" value="1"/>
</dbReference>
<dbReference type="InterPro" id="IPR008042">
    <property type="entry name" value="Retrotrans_Pao"/>
</dbReference>
<dbReference type="Gene3D" id="3.10.10.10">
    <property type="entry name" value="HIV Type 1 Reverse Transcriptase, subunit A, domain 1"/>
    <property type="match status" value="1"/>
</dbReference>
<organism evidence="2 3">
    <name type="scientific">Paramuricea clavata</name>
    <name type="common">Red gorgonian</name>
    <name type="synonym">Violescent sea-whip</name>
    <dbReference type="NCBI Taxonomy" id="317549"/>
    <lineage>
        <taxon>Eukaryota</taxon>
        <taxon>Metazoa</taxon>
        <taxon>Cnidaria</taxon>
        <taxon>Anthozoa</taxon>
        <taxon>Octocorallia</taxon>
        <taxon>Malacalcyonacea</taxon>
        <taxon>Plexauridae</taxon>
        <taxon>Paramuricea</taxon>
    </lineage>
</organism>
<dbReference type="InterPro" id="IPR001584">
    <property type="entry name" value="Integrase_cat-core"/>
</dbReference>
<evidence type="ECO:0000256" key="1">
    <source>
        <dbReference type="SAM" id="MobiDB-lite"/>
    </source>
</evidence>
<dbReference type="Gene3D" id="3.30.70.270">
    <property type="match status" value="1"/>
</dbReference>
<evidence type="ECO:0000313" key="3">
    <source>
        <dbReference type="Proteomes" id="UP001152795"/>
    </source>
</evidence>
<dbReference type="Pfam" id="PF00078">
    <property type="entry name" value="RVT_1"/>
    <property type="match status" value="1"/>
</dbReference>
<protein>
    <submittedName>
        <fullName evidence="2">PREDICTED: uncharacterized protein LOC100197852</fullName>
    </submittedName>
</protein>
<dbReference type="InterPro" id="IPR012337">
    <property type="entry name" value="RNaseH-like_sf"/>
</dbReference>
<dbReference type="GO" id="GO:0015074">
    <property type="term" value="P:DNA integration"/>
    <property type="evidence" value="ECO:0007669"/>
    <property type="project" value="InterPro"/>
</dbReference>
<dbReference type="SUPFAM" id="SSF56672">
    <property type="entry name" value="DNA/RNA polymerases"/>
    <property type="match status" value="1"/>
</dbReference>
<dbReference type="InterPro" id="IPR000477">
    <property type="entry name" value="RT_dom"/>
</dbReference>
<dbReference type="InterPro" id="IPR041588">
    <property type="entry name" value="Integrase_H2C2"/>
</dbReference>
<dbReference type="EMBL" id="CACRXK020013861">
    <property type="protein sequence ID" value="CAB4025860.1"/>
    <property type="molecule type" value="Genomic_DNA"/>
</dbReference>
<feature type="region of interest" description="Disordered" evidence="1">
    <location>
        <begin position="1016"/>
        <end position="1052"/>
    </location>
</feature>
<dbReference type="Pfam" id="PF18701">
    <property type="entry name" value="DUF5641"/>
    <property type="match status" value="1"/>
</dbReference>
<dbReference type="Gene3D" id="1.10.340.70">
    <property type="match status" value="1"/>
</dbReference>
<comment type="caution">
    <text evidence="2">The sequence shown here is derived from an EMBL/GenBank/DDBJ whole genome shotgun (WGS) entry which is preliminary data.</text>
</comment>
<dbReference type="Pfam" id="PF17921">
    <property type="entry name" value="Integrase_H2C2"/>
    <property type="match status" value="1"/>
</dbReference>
<proteinExistence type="predicted"/>